<dbReference type="GO" id="GO:0003723">
    <property type="term" value="F:RNA binding"/>
    <property type="evidence" value="ECO:0007669"/>
    <property type="project" value="InterPro"/>
</dbReference>
<dbReference type="SMART" id="SM00343">
    <property type="entry name" value="ZnF_C2HC"/>
    <property type="match status" value="4"/>
</dbReference>
<keyword evidence="1" id="KW-0479">Metal-binding</keyword>
<dbReference type="SUPFAM" id="SSF57756">
    <property type="entry name" value="Retrovirus zinc finger-like domains"/>
    <property type="match status" value="2"/>
</dbReference>
<gene>
    <name evidence="3" type="ORF">BN7_1074</name>
</gene>
<dbReference type="PANTHER" id="PTHR22639">
    <property type="entry name" value="GAG-RELATED PROTEIN"/>
    <property type="match status" value="1"/>
</dbReference>
<dbReference type="EC" id="3.1.26.4" evidence="3"/>
<dbReference type="InterPro" id="IPR036875">
    <property type="entry name" value="Znf_CCHC_sf"/>
</dbReference>
<evidence type="ECO:0000313" key="3">
    <source>
        <dbReference type="EMBL" id="CCH41533.1"/>
    </source>
</evidence>
<dbReference type="PROSITE" id="PS50158">
    <property type="entry name" value="ZF_CCHC"/>
    <property type="match status" value="3"/>
</dbReference>
<evidence type="ECO:0000313" key="4">
    <source>
        <dbReference type="Proteomes" id="UP000009328"/>
    </source>
</evidence>
<dbReference type="GO" id="GO:0008270">
    <property type="term" value="F:zinc ion binding"/>
    <property type="evidence" value="ECO:0007669"/>
    <property type="project" value="UniProtKB-KW"/>
</dbReference>
<dbReference type="eggNOG" id="KOG4400">
    <property type="taxonomic scope" value="Eukaryota"/>
</dbReference>
<keyword evidence="1" id="KW-0862">Zinc</keyword>
<feature type="domain" description="CCHC-type" evidence="2">
    <location>
        <begin position="107"/>
        <end position="122"/>
    </location>
</feature>
<evidence type="ECO:0000256" key="1">
    <source>
        <dbReference type="PROSITE-ProRule" id="PRU00047"/>
    </source>
</evidence>
<feature type="domain" description="CCHC-type" evidence="2">
    <location>
        <begin position="63"/>
        <end position="76"/>
    </location>
</feature>
<name>K0KK74_WICCF</name>
<dbReference type="Pfam" id="PF00098">
    <property type="entry name" value="zf-CCHC"/>
    <property type="match status" value="3"/>
</dbReference>
<dbReference type="AlphaFoldDB" id="K0KK74"/>
<dbReference type="InParanoid" id="K0KK74"/>
<protein>
    <submittedName>
        <fullName evidence="3">Gag-Pol polyprotein</fullName>
        <ecNumber evidence="3">3.1.26.4</ecNumber>
    </submittedName>
</protein>
<dbReference type="Proteomes" id="UP000009328">
    <property type="component" value="Unassembled WGS sequence"/>
</dbReference>
<dbReference type="InterPro" id="IPR001878">
    <property type="entry name" value="Znf_CCHC"/>
</dbReference>
<sequence length="301" mass="35125">MEQECLKEPKVEASVEKSLQEELVINPTSENVNKKDESSIKPSSLIPFQTTKLPVSLVFKRTCYKCGSLGHFANECSSCERLCYNCKTPGHESSKCPNDRNSESKQCYFCRDVGHIQSECPKYQEIKKDHPNRIKKNNDRYITPSHSPQSYQNYFGASPYQQSYYTEGLMYQPWMYQPPYTTFYSPHQVSPPDMAEPKSYFNHQYPGQDPYYYTYEAHSPGYYPYDPQYASHYRNYVPHNGKFQQQQPPHYQSEQFTNLIQLRNFGAKQHTNSGKQQKNCYECGEKGHEVSSKTMTLENLK</sequence>
<dbReference type="GO" id="GO:0003690">
    <property type="term" value="F:double-stranded DNA binding"/>
    <property type="evidence" value="ECO:0007669"/>
    <property type="project" value="InterPro"/>
</dbReference>
<dbReference type="STRING" id="1206466.K0KK74"/>
<reference evidence="3 4" key="1">
    <citation type="journal article" date="2012" name="Eukaryot. Cell">
        <title>Draft genome sequence of Wickerhamomyces ciferrii NRRL Y-1031 F-60-10.</title>
        <authorList>
            <person name="Schneider J."/>
            <person name="Andrea H."/>
            <person name="Blom J."/>
            <person name="Jaenicke S."/>
            <person name="Ruckert C."/>
            <person name="Schorsch C."/>
            <person name="Szczepanowski R."/>
            <person name="Farwick M."/>
            <person name="Goesmann A."/>
            <person name="Puhler A."/>
            <person name="Schaffer S."/>
            <person name="Tauch A."/>
            <person name="Kohler T."/>
            <person name="Brinkrolf K."/>
        </authorList>
    </citation>
    <scope>NUCLEOTIDE SEQUENCE [LARGE SCALE GENOMIC DNA]</scope>
    <source>
        <strain evidence="4">ATCC 14091 / BCRC 22168 / CBS 111 / JCM 3599 / NBRC 0793 / NRRL Y-1031 F-60-10</strain>
    </source>
</reference>
<organism evidence="3 4">
    <name type="scientific">Wickerhamomyces ciferrii (strain ATCC 14091 / BCRC 22168 / CBS 111 / JCM 3599 / NBRC 0793 / NRRL Y-1031 F-60-10)</name>
    <name type="common">Yeast</name>
    <name type="synonym">Pichia ciferrii</name>
    <dbReference type="NCBI Taxonomy" id="1206466"/>
    <lineage>
        <taxon>Eukaryota</taxon>
        <taxon>Fungi</taxon>
        <taxon>Dikarya</taxon>
        <taxon>Ascomycota</taxon>
        <taxon>Saccharomycotina</taxon>
        <taxon>Saccharomycetes</taxon>
        <taxon>Phaffomycetales</taxon>
        <taxon>Wickerhamomycetaceae</taxon>
        <taxon>Wickerhamomyces</taxon>
    </lineage>
</organism>
<keyword evidence="3" id="KW-0378">Hydrolase</keyword>
<dbReference type="GO" id="GO:0004523">
    <property type="term" value="F:RNA-DNA hybrid ribonuclease activity"/>
    <property type="evidence" value="ECO:0007669"/>
    <property type="project" value="UniProtKB-EC"/>
</dbReference>
<dbReference type="HOGENOM" id="CLU_925020_0_0_1"/>
<accession>K0KK74</accession>
<proteinExistence type="predicted"/>
<dbReference type="Gene3D" id="4.10.60.10">
    <property type="entry name" value="Zinc finger, CCHC-type"/>
    <property type="match status" value="2"/>
</dbReference>
<comment type="caution">
    <text evidence="3">The sequence shown here is derived from an EMBL/GenBank/DDBJ whole genome shotgun (WGS) entry which is preliminary data.</text>
</comment>
<feature type="domain" description="CCHC-type" evidence="2">
    <location>
        <begin position="83"/>
        <end position="98"/>
    </location>
</feature>
<dbReference type="InterPro" id="IPR042509">
    <property type="entry name" value="ZCCHC3"/>
</dbReference>
<keyword evidence="1" id="KW-0863">Zinc-finger</keyword>
<keyword evidence="4" id="KW-1185">Reference proteome</keyword>
<evidence type="ECO:0000259" key="2">
    <source>
        <dbReference type="PROSITE" id="PS50158"/>
    </source>
</evidence>
<dbReference type="PANTHER" id="PTHR22639:SF3">
    <property type="entry name" value="ZINC FINGER CCHC DOMAIN-CONTAINING PROTEIN 3"/>
    <property type="match status" value="1"/>
</dbReference>
<dbReference type="EMBL" id="CAIF01000022">
    <property type="protein sequence ID" value="CCH41533.1"/>
    <property type="molecule type" value="Genomic_DNA"/>
</dbReference>